<feature type="compositionally biased region" description="Basic and acidic residues" evidence="1">
    <location>
        <begin position="390"/>
        <end position="413"/>
    </location>
</feature>
<dbReference type="AlphaFoldDB" id="J0NDB3"/>
<feature type="transmembrane region" description="Helical" evidence="2">
    <location>
        <begin position="117"/>
        <end position="134"/>
    </location>
</feature>
<feature type="transmembrane region" description="Helical" evidence="2">
    <location>
        <begin position="87"/>
        <end position="105"/>
    </location>
</feature>
<feature type="region of interest" description="Disordered" evidence="1">
    <location>
        <begin position="390"/>
        <end position="423"/>
    </location>
</feature>
<keyword evidence="2" id="KW-1133">Transmembrane helix</keyword>
<feature type="transmembrane region" description="Helical" evidence="2">
    <location>
        <begin position="225"/>
        <end position="247"/>
    </location>
</feature>
<feature type="transmembrane region" description="Helical" evidence="2">
    <location>
        <begin position="146"/>
        <end position="169"/>
    </location>
</feature>
<evidence type="ECO:0000256" key="1">
    <source>
        <dbReference type="SAM" id="MobiDB-lite"/>
    </source>
</evidence>
<feature type="compositionally biased region" description="Low complexity" evidence="1">
    <location>
        <begin position="59"/>
        <end position="68"/>
    </location>
</feature>
<protein>
    <submittedName>
        <fullName evidence="3">Uncharacterized protein</fullName>
    </submittedName>
</protein>
<keyword evidence="4" id="KW-1185">Reference proteome</keyword>
<organism evidence="3 4">
    <name type="scientific">Actinomyces massiliensis F0489</name>
    <dbReference type="NCBI Taxonomy" id="1125718"/>
    <lineage>
        <taxon>Bacteria</taxon>
        <taxon>Bacillati</taxon>
        <taxon>Actinomycetota</taxon>
        <taxon>Actinomycetes</taxon>
        <taxon>Actinomycetales</taxon>
        <taxon>Actinomycetaceae</taxon>
        <taxon>Actinomyces</taxon>
    </lineage>
</organism>
<dbReference type="eggNOG" id="COG1520">
    <property type="taxonomic scope" value="Bacteria"/>
</dbReference>
<sequence length="733" mass="76654">MSDSPDSSAEGIESTEGTESTASPENTEDTANIANTESTASAPDAADSVEPDTGDAVEPAADSATSTPAPIPVSHTTDLMRGIRQGAALSATAFACAAFLVHRYMEPAIPPPGKGGMVLLISQCLIGFVAWRIGRSRWEPTSRLMICVLTGTLGIGAVGALISWTFFSIRGSRTITGGLAACAVASLTIALTLDLLLCRRAGDAIPRPKGAEAWRSIPLGRRGRLGLLGAVAALLVPVLAAAAPTLLPDPVTRTTAPAQSDDQLPATPASVSGQVAWQLAMDEPVVDIAAGKAGPVLITDNGLIGLNGDDGSTLWSYRRARGVVGRIGAPEPKARSRSSTSDEEPPVIRSVTSPDGSRIAIALAITPTMGSSIRVLTLVLDTVTGRVIMEHAGNRPRESASPKTPDKGGRAYDPDEITPTEADDIDEAMPAIQMTDSVVLIDTQAFSLADGSFMWELDLKQDSDKRYRFSGTAGHHTLITKKACENGHEDDPRPSACDLTLINDDDPDSEHLLMNVVGSPEDGLTVVDGWVVRYSDRDANASRADSGSRETAMEALDIDSLSGDVTKTVPEDARVVELEEFGGPDPWSSRSFIALRQAPGTEDLGQGRGLSIAALFDPSTGTLTPVAEGAQYQMSTHNHRPAGWATADTAVAVSAPSDSHDQPTGLALTRPDGSAAVTVESEALLHAGDSEMNQPQAIAAPGAVVMWSTFWDAWDSSGNDTSSKKATLIYGLR</sequence>
<keyword evidence="2" id="KW-0472">Membrane</keyword>
<feature type="compositionally biased region" description="Polar residues" evidence="1">
    <location>
        <begin position="29"/>
        <end position="41"/>
    </location>
</feature>
<evidence type="ECO:0000313" key="4">
    <source>
        <dbReference type="Proteomes" id="UP000002941"/>
    </source>
</evidence>
<comment type="caution">
    <text evidence="3">The sequence shown here is derived from an EMBL/GenBank/DDBJ whole genome shotgun (WGS) entry which is preliminary data.</text>
</comment>
<feature type="compositionally biased region" description="Acidic residues" evidence="1">
    <location>
        <begin position="414"/>
        <end position="423"/>
    </location>
</feature>
<accession>J0NDB3</accession>
<proteinExistence type="predicted"/>
<dbReference type="PATRIC" id="fig|1125718.3.peg.1771"/>
<reference evidence="3 4" key="1">
    <citation type="submission" date="2012-05" db="EMBL/GenBank/DDBJ databases">
        <authorList>
            <person name="Harkins D.M."/>
            <person name="Madupu R."/>
            <person name="Durkin A.S."/>
            <person name="Torralba M."/>
            <person name="Methe B."/>
            <person name="Sutton G.G."/>
            <person name="Nelson K.E."/>
        </authorList>
    </citation>
    <scope>NUCLEOTIDE SEQUENCE [LARGE SCALE GENOMIC DNA]</scope>
    <source>
        <strain evidence="3 4">F0489</strain>
    </source>
</reference>
<gene>
    <name evidence="3" type="ORF">HMPREF1318_2450</name>
</gene>
<name>J0NDB3_9ACTO</name>
<keyword evidence="2" id="KW-0812">Transmembrane</keyword>
<evidence type="ECO:0000313" key="3">
    <source>
        <dbReference type="EMBL" id="EJF42607.1"/>
    </source>
</evidence>
<feature type="region of interest" description="Disordered" evidence="1">
    <location>
        <begin position="328"/>
        <end position="352"/>
    </location>
</feature>
<evidence type="ECO:0000256" key="2">
    <source>
        <dbReference type="SAM" id="Phobius"/>
    </source>
</evidence>
<feature type="transmembrane region" description="Helical" evidence="2">
    <location>
        <begin position="175"/>
        <end position="197"/>
    </location>
</feature>
<dbReference type="Proteomes" id="UP000002941">
    <property type="component" value="Unassembled WGS sequence"/>
</dbReference>
<dbReference type="EMBL" id="AKFT01000140">
    <property type="protein sequence ID" value="EJF42607.1"/>
    <property type="molecule type" value="Genomic_DNA"/>
</dbReference>
<feature type="region of interest" description="Disordered" evidence="1">
    <location>
        <begin position="1"/>
        <end position="75"/>
    </location>
</feature>
<dbReference type="RefSeq" id="WP_008732050.1">
    <property type="nucleotide sequence ID" value="NZ_AKFT01000140.1"/>
</dbReference>
<feature type="compositionally biased region" description="Low complexity" evidence="1">
    <location>
        <begin position="7"/>
        <end position="25"/>
    </location>
</feature>